<dbReference type="GO" id="GO:0006508">
    <property type="term" value="P:proteolysis"/>
    <property type="evidence" value="ECO:0007669"/>
    <property type="project" value="UniProtKB-KW"/>
</dbReference>
<dbReference type="RefSeq" id="WP_310281731.1">
    <property type="nucleotide sequence ID" value="NZ_JAVDWR010000026.1"/>
</dbReference>
<evidence type="ECO:0000256" key="1">
    <source>
        <dbReference type="SAM" id="Phobius"/>
    </source>
</evidence>
<dbReference type="EMBL" id="JAVDWR010000026">
    <property type="protein sequence ID" value="MDR7122994.1"/>
    <property type="molecule type" value="Genomic_DNA"/>
</dbReference>
<proteinExistence type="predicted"/>
<comment type="caution">
    <text evidence="2">The sequence shown here is derived from an EMBL/GenBank/DDBJ whole genome shotgun (WGS) entry which is preliminary data.</text>
</comment>
<organism evidence="2 3">
    <name type="scientific">Rheinheimera soli</name>
    <dbReference type="NCBI Taxonomy" id="443616"/>
    <lineage>
        <taxon>Bacteria</taxon>
        <taxon>Pseudomonadati</taxon>
        <taxon>Pseudomonadota</taxon>
        <taxon>Gammaproteobacteria</taxon>
        <taxon>Chromatiales</taxon>
        <taxon>Chromatiaceae</taxon>
        <taxon>Rheinheimera</taxon>
    </lineage>
</organism>
<keyword evidence="2" id="KW-0645">Protease</keyword>
<keyword evidence="1" id="KW-1133">Transmembrane helix</keyword>
<accession>A0ABU1W4W0</accession>
<dbReference type="Proteomes" id="UP001257909">
    <property type="component" value="Unassembled WGS sequence"/>
</dbReference>
<protein>
    <submittedName>
        <fullName evidence="2">Membrane protein implicated in regulation of membrane protease activity</fullName>
    </submittedName>
</protein>
<reference evidence="2 3" key="1">
    <citation type="submission" date="2023-07" db="EMBL/GenBank/DDBJ databases">
        <title>Sorghum-associated microbial communities from plants grown in Nebraska, USA.</title>
        <authorList>
            <person name="Schachtman D."/>
        </authorList>
    </citation>
    <scope>NUCLEOTIDE SEQUENCE [LARGE SCALE GENOMIC DNA]</scope>
    <source>
        <strain evidence="2 3">4138</strain>
    </source>
</reference>
<evidence type="ECO:0000313" key="2">
    <source>
        <dbReference type="EMBL" id="MDR7122994.1"/>
    </source>
</evidence>
<keyword evidence="1" id="KW-0812">Transmembrane</keyword>
<feature type="transmembrane region" description="Helical" evidence="1">
    <location>
        <begin position="37"/>
        <end position="53"/>
    </location>
</feature>
<name>A0ABU1W4W0_9GAMM</name>
<evidence type="ECO:0000313" key="3">
    <source>
        <dbReference type="Proteomes" id="UP001257909"/>
    </source>
</evidence>
<keyword evidence="2" id="KW-0378">Hydrolase</keyword>
<dbReference type="GO" id="GO:0008233">
    <property type="term" value="F:peptidase activity"/>
    <property type="evidence" value="ECO:0007669"/>
    <property type="project" value="UniProtKB-KW"/>
</dbReference>
<keyword evidence="3" id="KW-1185">Reference proteome</keyword>
<sequence>MYTEKPPHNMVLASLWFGLSLLVVAAAIAVVFSQTPFLMPGLLLLSVVLFMTGRQRVQPLAIEQQKYYQRVRVVALLSAVFCGAAAGLNSVYAALV</sequence>
<feature type="transmembrane region" description="Helical" evidence="1">
    <location>
        <begin position="73"/>
        <end position="95"/>
    </location>
</feature>
<gene>
    <name evidence="2" type="ORF">J2W69_003977</name>
</gene>
<keyword evidence="1" id="KW-0472">Membrane</keyword>